<keyword evidence="1" id="KW-1133">Transmembrane helix</keyword>
<keyword evidence="1" id="KW-0812">Transmembrane</keyword>
<keyword evidence="3" id="KW-1185">Reference proteome</keyword>
<dbReference type="Proteomes" id="UP001054945">
    <property type="component" value="Unassembled WGS sequence"/>
</dbReference>
<keyword evidence="1" id="KW-0472">Membrane</keyword>
<dbReference type="AlphaFoldDB" id="A0AAV4WC31"/>
<evidence type="ECO:0000256" key="1">
    <source>
        <dbReference type="SAM" id="Phobius"/>
    </source>
</evidence>
<dbReference type="EMBL" id="BPLR01015887">
    <property type="protein sequence ID" value="GIY79424.1"/>
    <property type="molecule type" value="Genomic_DNA"/>
</dbReference>
<organism evidence="2 3">
    <name type="scientific">Caerostris extrusa</name>
    <name type="common">Bark spider</name>
    <name type="synonym">Caerostris bankana</name>
    <dbReference type="NCBI Taxonomy" id="172846"/>
    <lineage>
        <taxon>Eukaryota</taxon>
        <taxon>Metazoa</taxon>
        <taxon>Ecdysozoa</taxon>
        <taxon>Arthropoda</taxon>
        <taxon>Chelicerata</taxon>
        <taxon>Arachnida</taxon>
        <taxon>Araneae</taxon>
        <taxon>Araneomorphae</taxon>
        <taxon>Entelegynae</taxon>
        <taxon>Araneoidea</taxon>
        <taxon>Araneidae</taxon>
        <taxon>Caerostris</taxon>
    </lineage>
</organism>
<feature type="transmembrane region" description="Helical" evidence="1">
    <location>
        <begin position="15"/>
        <end position="33"/>
    </location>
</feature>
<protein>
    <submittedName>
        <fullName evidence="2">Uncharacterized protein</fullName>
    </submittedName>
</protein>
<evidence type="ECO:0000313" key="2">
    <source>
        <dbReference type="EMBL" id="GIY79424.1"/>
    </source>
</evidence>
<gene>
    <name evidence="2" type="ORF">CEXT_738981</name>
</gene>
<evidence type="ECO:0000313" key="3">
    <source>
        <dbReference type="Proteomes" id="UP001054945"/>
    </source>
</evidence>
<sequence>MPFTSSSSGQVPHDLVLSTICGLFMANGGLTGMRKYFDEIKEEDLRSFIFYNANSDDERDNLKLQEPHATLDMEDEDNKIEYSLEELGMSSEETANRFRRKC</sequence>
<comment type="caution">
    <text evidence="2">The sequence shown here is derived from an EMBL/GenBank/DDBJ whole genome shotgun (WGS) entry which is preliminary data.</text>
</comment>
<reference evidence="2 3" key="1">
    <citation type="submission" date="2021-06" db="EMBL/GenBank/DDBJ databases">
        <title>Caerostris extrusa draft genome.</title>
        <authorList>
            <person name="Kono N."/>
            <person name="Arakawa K."/>
        </authorList>
    </citation>
    <scope>NUCLEOTIDE SEQUENCE [LARGE SCALE GENOMIC DNA]</scope>
</reference>
<name>A0AAV4WC31_CAEEX</name>
<proteinExistence type="predicted"/>
<accession>A0AAV4WC31</accession>